<organism evidence="1 2">
    <name type="scientific">Elysia crispata</name>
    <name type="common">lettuce slug</name>
    <dbReference type="NCBI Taxonomy" id="231223"/>
    <lineage>
        <taxon>Eukaryota</taxon>
        <taxon>Metazoa</taxon>
        <taxon>Spiralia</taxon>
        <taxon>Lophotrochozoa</taxon>
        <taxon>Mollusca</taxon>
        <taxon>Gastropoda</taxon>
        <taxon>Heterobranchia</taxon>
        <taxon>Euthyneura</taxon>
        <taxon>Panpulmonata</taxon>
        <taxon>Sacoglossa</taxon>
        <taxon>Placobranchoidea</taxon>
        <taxon>Plakobranchidae</taxon>
        <taxon>Elysia</taxon>
    </lineage>
</organism>
<evidence type="ECO:0000313" key="1">
    <source>
        <dbReference type="EMBL" id="KAK3789494.1"/>
    </source>
</evidence>
<dbReference type="AlphaFoldDB" id="A0AAE1E087"/>
<evidence type="ECO:0000313" key="2">
    <source>
        <dbReference type="Proteomes" id="UP001283361"/>
    </source>
</evidence>
<reference evidence="1" key="1">
    <citation type="journal article" date="2023" name="G3 (Bethesda)">
        <title>A reference genome for the long-term kleptoplast-retaining sea slug Elysia crispata morphotype clarki.</title>
        <authorList>
            <person name="Eastman K.E."/>
            <person name="Pendleton A.L."/>
            <person name="Shaikh M.A."/>
            <person name="Suttiyut T."/>
            <person name="Ogas R."/>
            <person name="Tomko P."/>
            <person name="Gavelis G."/>
            <person name="Widhalm J.R."/>
            <person name="Wisecaver J.H."/>
        </authorList>
    </citation>
    <scope>NUCLEOTIDE SEQUENCE</scope>
    <source>
        <strain evidence="1">ECLA1</strain>
    </source>
</reference>
<keyword evidence="2" id="KW-1185">Reference proteome</keyword>
<proteinExistence type="predicted"/>
<dbReference type="EMBL" id="JAWDGP010001658">
    <property type="protein sequence ID" value="KAK3789494.1"/>
    <property type="molecule type" value="Genomic_DNA"/>
</dbReference>
<comment type="caution">
    <text evidence="1">The sequence shown here is derived from an EMBL/GenBank/DDBJ whole genome shotgun (WGS) entry which is preliminary data.</text>
</comment>
<protein>
    <submittedName>
        <fullName evidence="1">Uncharacterized protein</fullName>
    </submittedName>
</protein>
<accession>A0AAE1E087</accession>
<gene>
    <name evidence="1" type="ORF">RRG08_004566</name>
</gene>
<name>A0AAE1E087_9GAST</name>
<sequence length="83" mass="9641">MVAWCIIIQPEAGKKRGQFRHSLVFHNVSCKESAQRDNVKRLCLSNLVRFRDYYKTIQAITIAVFRDLDKAVKNAAVCLRFIQ</sequence>
<dbReference type="Proteomes" id="UP001283361">
    <property type="component" value="Unassembled WGS sequence"/>
</dbReference>